<organism evidence="2">
    <name type="scientific">Rhizobium leguminosarum</name>
    <dbReference type="NCBI Taxonomy" id="384"/>
    <lineage>
        <taxon>Bacteria</taxon>
        <taxon>Pseudomonadati</taxon>
        <taxon>Pseudomonadota</taxon>
        <taxon>Alphaproteobacteria</taxon>
        <taxon>Hyphomicrobiales</taxon>
        <taxon>Rhizobiaceae</taxon>
        <taxon>Rhizobium/Agrobacterium group</taxon>
        <taxon>Rhizobium</taxon>
    </lineage>
</organism>
<dbReference type="AlphaFoldDB" id="A0A154IHX0"/>
<dbReference type="RefSeq" id="WP_062942360.1">
    <property type="nucleotide sequence ID" value="NZ_CP171845.1"/>
</dbReference>
<accession>A0A154IHX0</accession>
<dbReference type="Gene3D" id="3.40.50.720">
    <property type="entry name" value="NAD(P)-binding Rossmann-like Domain"/>
    <property type="match status" value="1"/>
</dbReference>
<dbReference type="PANTHER" id="PTHR43162:SF1">
    <property type="entry name" value="PRESTALK A DIFFERENTIATION PROTEIN A"/>
    <property type="match status" value="1"/>
</dbReference>
<dbReference type="InterPro" id="IPR008030">
    <property type="entry name" value="NmrA-like"/>
</dbReference>
<dbReference type="Pfam" id="PF05368">
    <property type="entry name" value="NmrA"/>
    <property type="match status" value="1"/>
</dbReference>
<evidence type="ECO:0000313" key="2">
    <source>
        <dbReference type="EMBL" id="KZB00187.1"/>
    </source>
</evidence>
<protein>
    <submittedName>
        <fullName evidence="2">NmrA family transcriptional regulator</fullName>
    </submittedName>
</protein>
<gene>
    <name evidence="2" type="ORF">A4A59_19330</name>
</gene>
<evidence type="ECO:0000259" key="1">
    <source>
        <dbReference type="Pfam" id="PF05368"/>
    </source>
</evidence>
<dbReference type="PANTHER" id="PTHR43162">
    <property type="match status" value="1"/>
</dbReference>
<sequence length="285" mass="30555">MFVITGVTGQVGGIVAARLLKAGVPIRAVAPNAEKAAEWKDKGAELALAEMTDADALTKAFAGADGVFLLIPPTFDPTPGFMEVRAVIAALKTALLSSRPAKVVCLSTIGAQAREPNLLSQLGLVEQTLSALPMPIAFLRAGWFMENTAWDIAPARETCVLSSFLQPLDQPYPMISVLDVAAKAAELLQQEWVGKQVVELMGPEGVTPNDIAAVLSSILGKPIRAEPVARDTWEQIFTDQGMLNPFPRMRMIDGFNEGWIRFEGEPVKGTTTLDTAMGRLICPGR</sequence>
<name>A0A154IHX0_RHILE</name>
<dbReference type="Gene3D" id="3.90.25.10">
    <property type="entry name" value="UDP-galactose 4-epimerase, domain 1"/>
    <property type="match status" value="1"/>
</dbReference>
<proteinExistence type="predicted"/>
<dbReference type="SUPFAM" id="SSF51735">
    <property type="entry name" value="NAD(P)-binding Rossmann-fold domains"/>
    <property type="match status" value="1"/>
</dbReference>
<reference evidence="2" key="1">
    <citation type="submission" date="2016-03" db="EMBL/GenBank/DDBJ databases">
        <title>Microsymbionts genomes from the relict species Vavilovia formosa.</title>
        <authorList>
            <person name="Chirak E."/>
            <person name="Kimeklis A."/>
            <person name="Kopat V."/>
            <person name="Andronov E."/>
        </authorList>
    </citation>
    <scope>NUCLEOTIDE SEQUENCE [LARGE SCALE GENOMIC DNA]</scope>
    <source>
        <strain evidence="2">Vaf12</strain>
    </source>
</reference>
<dbReference type="InterPro" id="IPR036291">
    <property type="entry name" value="NAD(P)-bd_dom_sf"/>
</dbReference>
<dbReference type="EMBL" id="LVYU01000097">
    <property type="protein sequence ID" value="KZB00187.1"/>
    <property type="molecule type" value="Genomic_DNA"/>
</dbReference>
<dbReference type="InterPro" id="IPR051604">
    <property type="entry name" value="Ergot_Alk_Oxidoreductase"/>
</dbReference>
<comment type="caution">
    <text evidence="2">The sequence shown here is derived from an EMBL/GenBank/DDBJ whole genome shotgun (WGS) entry which is preliminary data.</text>
</comment>
<feature type="domain" description="NmrA-like" evidence="1">
    <location>
        <begin position="3"/>
        <end position="242"/>
    </location>
</feature>